<dbReference type="SUPFAM" id="SSF52540">
    <property type="entry name" value="P-loop containing nucleoside triphosphate hydrolases"/>
    <property type="match status" value="1"/>
</dbReference>
<dbReference type="Gene3D" id="3.40.50.300">
    <property type="entry name" value="P-loop containing nucleotide triphosphate hydrolases"/>
    <property type="match status" value="1"/>
</dbReference>
<evidence type="ECO:0000313" key="3">
    <source>
        <dbReference type="Proteomes" id="UP000320791"/>
    </source>
</evidence>
<dbReference type="OrthoDB" id="9776217at2"/>
<comment type="caution">
    <text evidence="2">The sequence shown here is derived from an EMBL/GenBank/DDBJ whole genome shotgun (WGS) entry which is preliminary data.</text>
</comment>
<evidence type="ECO:0000313" key="2">
    <source>
        <dbReference type="EMBL" id="TWT24591.1"/>
    </source>
</evidence>
<proteinExistence type="predicted"/>
<dbReference type="PANTHER" id="PTHR30050">
    <property type="entry name" value="CHROMOSOMAL REPLICATION INITIATOR PROTEIN DNAA"/>
    <property type="match status" value="1"/>
</dbReference>
<dbReference type="Proteomes" id="UP000320791">
    <property type="component" value="Unassembled WGS sequence"/>
</dbReference>
<dbReference type="PIRSF" id="PIRSF003073">
    <property type="entry name" value="DNAC_TnpB_IstB"/>
    <property type="match status" value="1"/>
</dbReference>
<name>A0A5C5UD94_9CORY</name>
<dbReference type="Pfam" id="PF01695">
    <property type="entry name" value="IstB_IS21"/>
    <property type="match status" value="1"/>
</dbReference>
<dbReference type="EMBL" id="VOHM01000015">
    <property type="protein sequence ID" value="TWT24591.1"/>
    <property type="molecule type" value="Genomic_DNA"/>
</dbReference>
<sequence>MAADEEALLPVEELVKAAVDEQLQERRIRQINKAIADSQIPYPQATIAEIEYPAGRGINAKRMARYANADWHTPTTVVIRSATGGGKTYIASAIGVAACINGYTVHYIRFYDLPRMLAVTRADAYKHEETLSTLIDVDLLIIDDFAIVAIDASTQSDLLAILGARDNRRSTIFVTQSGPSHWSQAMPGILASDSIINRMTAAAKRVELGDLDMRTLYGQRARQTPDYWE</sequence>
<dbReference type="GO" id="GO:0006260">
    <property type="term" value="P:DNA replication"/>
    <property type="evidence" value="ECO:0007669"/>
    <property type="project" value="TreeGrafter"/>
</dbReference>
<protein>
    <submittedName>
        <fullName evidence="2">AAA family ATPase</fullName>
    </submittedName>
</protein>
<feature type="domain" description="IstB-like ATP-binding" evidence="1">
    <location>
        <begin position="6"/>
        <end position="214"/>
    </location>
</feature>
<organism evidence="2 3">
    <name type="scientific">Corynebacterium canis</name>
    <dbReference type="NCBI Taxonomy" id="679663"/>
    <lineage>
        <taxon>Bacteria</taxon>
        <taxon>Bacillati</taxon>
        <taxon>Actinomycetota</taxon>
        <taxon>Actinomycetes</taxon>
        <taxon>Mycobacteriales</taxon>
        <taxon>Corynebacteriaceae</taxon>
        <taxon>Corynebacterium</taxon>
    </lineage>
</organism>
<dbReference type="GO" id="GO:0005524">
    <property type="term" value="F:ATP binding"/>
    <property type="evidence" value="ECO:0007669"/>
    <property type="project" value="InterPro"/>
</dbReference>
<accession>A0A5C5UD94</accession>
<dbReference type="InterPro" id="IPR002611">
    <property type="entry name" value="IstB_ATP-bd"/>
</dbReference>
<reference evidence="2 3" key="1">
    <citation type="submission" date="2019-08" db="EMBL/GenBank/DDBJ databases">
        <authorList>
            <person name="Lei W."/>
        </authorList>
    </citation>
    <scope>NUCLEOTIDE SEQUENCE [LARGE SCALE GENOMIC DNA]</scope>
    <source>
        <strain evidence="2 3">CCUG 58627</strain>
    </source>
</reference>
<dbReference type="InterPro" id="IPR028350">
    <property type="entry name" value="DNAC/IstB-like"/>
</dbReference>
<gene>
    <name evidence="2" type="ORF">FRX94_07915</name>
</gene>
<dbReference type="AlphaFoldDB" id="A0A5C5UD94"/>
<dbReference type="InterPro" id="IPR027417">
    <property type="entry name" value="P-loop_NTPase"/>
</dbReference>
<evidence type="ECO:0000259" key="1">
    <source>
        <dbReference type="Pfam" id="PF01695"/>
    </source>
</evidence>
<keyword evidence="3" id="KW-1185">Reference proteome</keyword>
<dbReference type="PANTHER" id="PTHR30050:SF4">
    <property type="entry name" value="ATP-BINDING PROTEIN RV3427C IN INSERTION SEQUENCE-RELATED"/>
    <property type="match status" value="1"/>
</dbReference>